<comment type="subcellular location">
    <subcellularLocation>
        <location evidence="2 10">Cytoplasm</location>
    </subcellularLocation>
</comment>
<dbReference type="PIRSF" id="PIRSF000532">
    <property type="entry name" value="ATP_PFK_prok"/>
    <property type="match status" value="1"/>
</dbReference>
<feature type="binding site" evidence="10">
    <location>
        <begin position="79"/>
        <end position="80"/>
    </location>
    <ligand>
        <name>ATP</name>
        <dbReference type="ChEBI" id="CHEBI:30616"/>
    </ligand>
</feature>
<evidence type="ECO:0000256" key="8">
    <source>
        <dbReference type="ARBA" id="ARBA00022842"/>
    </source>
</evidence>
<name>A0A7V2ZJ59_9BACT</name>
<feature type="binding site" description="in other chain" evidence="10">
    <location>
        <position position="239"/>
    </location>
    <ligand>
        <name>substrate</name>
        <note>ligand shared between dimeric partners</note>
    </ligand>
</feature>
<evidence type="ECO:0000256" key="9">
    <source>
        <dbReference type="ARBA" id="ARBA00023152"/>
    </source>
</evidence>
<evidence type="ECO:0000256" key="5">
    <source>
        <dbReference type="ARBA" id="ARBA00022679"/>
    </source>
</evidence>
<dbReference type="GO" id="GO:0016208">
    <property type="term" value="F:AMP binding"/>
    <property type="evidence" value="ECO:0007669"/>
    <property type="project" value="TreeGrafter"/>
</dbReference>
<dbReference type="GO" id="GO:0042802">
    <property type="term" value="F:identical protein binding"/>
    <property type="evidence" value="ECO:0007669"/>
    <property type="project" value="TreeGrafter"/>
</dbReference>
<accession>A0A7V2ZJ59</accession>
<evidence type="ECO:0000259" key="11">
    <source>
        <dbReference type="Pfam" id="PF00365"/>
    </source>
</evidence>
<dbReference type="FunFam" id="3.40.50.460:FF:000002">
    <property type="entry name" value="ATP-dependent 6-phosphofructokinase"/>
    <property type="match status" value="1"/>
</dbReference>
<keyword evidence="6 10" id="KW-0479">Metal-binding</keyword>
<dbReference type="InterPro" id="IPR015912">
    <property type="entry name" value="Phosphofructokinase_CS"/>
</dbReference>
<feature type="binding site" evidence="10">
    <location>
        <begin position="119"/>
        <end position="122"/>
    </location>
    <ligand>
        <name>ATP</name>
        <dbReference type="ChEBI" id="CHEBI:30616"/>
    </ligand>
</feature>
<dbReference type="PRINTS" id="PR00476">
    <property type="entry name" value="PHFRCTKINASE"/>
</dbReference>
<dbReference type="PANTHER" id="PTHR13697">
    <property type="entry name" value="PHOSPHOFRUCTOKINASE"/>
    <property type="match status" value="1"/>
</dbReference>
<dbReference type="HAMAP" id="MF_01976">
    <property type="entry name" value="Phosphofructokinase_III"/>
    <property type="match status" value="1"/>
</dbReference>
<comment type="similarity">
    <text evidence="10">Belongs to the phosphofructokinase type A (PFKA) family. Mixed-substrate PFK group III subfamily.</text>
</comment>
<comment type="catalytic activity">
    <reaction evidence="10">
        <text>beta-D-fructose 6-phosphate + ATP = beta-D-fructose 1,6-bisphosphate + ADP + H(+)</text>
        <dbReference type="Rhea" id="RHEA:16109"/>
        <dbReference type="ChEBI" id="CHEBI:15378"/>
        <dbReference type="ChEBI" id="CHEBI:30616"/>
        <dbReference type="ChEBI" id="CHEBI:32966"/>
        <dbReference type="ChEBI" id="CHEBI:57634"/>
        <dbReference type="ChEBI" id="CHEBI:456216"/>
        <dbReference type="EC" id="2.7.1.11"/>
    </reaction>
</comment>
<dbReference type="EC" id="2.7.1.11" evidence="10"/>
<evidence type="ECO:0000313" key="12">
    <source>
        <dbReference type="EMBL" id="HFI90944.1"/>
    </source>
</evidence>
<keyword evidence="8 10" id="KW-0460">Magnesium</keyword>
<feature type="active site" description="Proton acceptor" evidence="10">
    <location>
        <position position="144"/>
    </location>
</feature>
<dbReference type="InterPro" id="IPR012003">
    <property type="entry name" value="ATP_PFK_prok-type"/>
</dbReference>
<feature type="binding site" evidence="10">
    <location>
        <position position="283"/>
    </location>
    <ligand>
        <name>substrate</name>
        <note>ligand shared between dimeric partners</note>
    </ligand>
</feature>
<comment type="caution">
    <text evidence="12">The sequence shown here is derived from an EMBL/GenBank/DDBJ whole genome shotgun (WGS) entry which is preliminary data.</text>
</comment>
<comment type="cofactor">
    <cofactor evidence="1 10">
        <name>Mg(2+)</name>
        <dbReference type="ChEBI" id="CHEBI:18420"/>
    </cofactor>
</comment>
<dbReference type="InterPro" id="IPR000023">
    <property type="entry name" value="Phosphofructokinase_dom"/>
</dbReference>
<dbReference type="GO" id="GO:0047334">
    <property type="term" value="F:diphosphate-fructose-6-phosphate 1-phosphotransferase activity"/>
    <property type="evidence" value="ECO:0007669"/>
    <property type="project" value="InterPro"/>
</dbReference>
<dbReference type="GO" id="GO:0003872">
    <property type="term" value="F:6-phosphofructokinase activity"/>
    <property type="evidence" value="ECO:0007669"/>
    <property type="project" value="UniProtKB-UniRule"/>
</dbReference>
<dbReference type="GO" id="GO:0005524">
    <property type="term" value="F:ATP binding"/>
    <property type="evidence" value="ECO:0007669"/>
    <property type="project" value="UniProtKB-KW"/>
</dbReference>
<evidence type="ECO:0000256" key="6">
    <source>
        <dbReference type="ARBA" id="ARBA00022723"/>
    </source>
</evidence>
<evidence type="ECO:0000256" key="1">
    <source>
        <dbReference type="ARBA" id="ARBA00001946"/>
    </source>
</evidence>
<evidence type="ECO:0000256" key="7">
    <source>
        <dbReference type="ARBA" id="ARBA00022777"/>
    </source>
</evidence>
<dbReference type="EMBL" id="DSUJ01000008">
    <property type="protein sequence ID" value="HFI90944.1"/>
    <property type="molecule type" value="Genomic_DNA"/>
</dbReference>
<dbReference type="SUPFAM" id="SSF53784">
    <property type="entry name" value="Phosphofructokinase"/>
    <property type="match status" value="1"/>
</dbReference>
<feature type="binding site" evidence="10">
    <location>
        <position position="120"/>
    </location>
    <ligand>
        <name>Mg(2+)</name>
        <dbReference type="ChEBI" id="CHEBI:18420"/>
        <note>catalytic</note>
    </ligand>
</feature>
<sequence>MPRKNEIRRIGILTGGGDCPGLNAVIRGVTKPAEDYGMTVFGILDGFEGLVEGKAKELTNTDVSGILARGGTILGSSNKGDPFHWPVEVAGKIEIQDKSQAALNNYKAWNLDALIAIGGDGTMHICNKLSQMGMNVIGVPKTIDNDLEATDLTFGHDSAVYVVATSLDRLHTTAASHHRVLVVEVMGRYAGWIALNGGLAGGADIILIPEIPFSWEKVYAKIKERELMGKKFSLVCVAEGAKPIGGDIVTRGTDIKRTDPVQLGGIGKVVADKIEENTGRETRVTVLGHLQRGGSPTPFDRILSTKFGAFAIDLVAQKKFGRMVALKGNEIKSVRIEDAISRQKLVKPDDQAVIAARRVGISFGD</sequence>
<reference evidence="12" key="1">
    <citation type="journal article" date="2020" name="mSystems">
        <title>Genome- and Community-Level Interaction Insights into Carbon Utilization and Element Cycling Functions of Hydrothermarchaeota in Hydrothermal Sediment.</title>
        <authorList>
            <person name="Zhou Z."/>
            <person name="Liu Y."/>
            <person name="Xu W."/>
            <person name="Pan J."/>
            <person name="Luo Z.H."/>
            <person name="Li M."/>
        </authorList>
    </citation>
    <scope>NUCLEOTIDE SEQUENCE [LARGE SCALE GENOMIC DNA]</scope>
    <source>
        <strain evidence="12">SpSt-479</strain>
    </source>
</reference>
<dbReference type="GO" id="GO:0005945">
    <property type="term" value="C:6-phosphofructokinase complex"/>
    <property type="evidence" value="ECO:0007669"/>
    <property type="project" value="TreeGrafter"/>
</dbReference>
<dbReference type="InterPro" id="IPR012829">
    <property type="entry name" value="Phosphofructokinase_III"/>
</dbReference>
<dbReference type="GO" id="GO:0061621">
    <property type="term" value="P:canonical glycolysis"/>
    <property type="evidence" value="ECO:0007669"/>
    <property type="project" value="TreeGrafter"/>
</dbReference>
<comment type="pathway">
    <text evidence="3 10">Carbohydrate degradation; glycolysis; D-glyceraldehyde 3-phosphate and glycerone phosphate from D-glucose: step 3/4.</text>
</comment>
<dbReference type="InterPro" id="IPR035966">
    <property type="entry name" value="PKF_sf"/>
</dbReference>
<dbReference type="GO" id="GO:0030388">
    <property type="term" value="P:fructose 1,6-bisphosphate metabolic process"/>
    <property type="evidence" value="ECO:0007669"/>
    <property type="project" value="TreeGrafter"/>
</dbReference>
<keyword evidence="4 10" id="KW-0963">Cytoplasm</keyword>
<evidence type="ECO:0000256" key="3">
    <source>
        <dbReference type="ARBA" id="ARBA00004679"/>
    </source>
</evidence>
<keyword evidence="10" id="KW-0067">ATP-binding</keyword>
<proteinExistence type="inferred from homology"/>
<organism evidence="12">
    <name type="scientific">Ignavibacterium album</name>
    <dbReference type="NCBI Taxonomy" id="591197"/>
    <lineage>
        <taxon>Bacteria</taxon>
        <taxon>Pseudomonadati</taxon>
        <taxon>Ignavibacteriota</taxon>
        <taxon>Ignavibacteria</taxon>
        <taxon>Ignavibacteriales</taxon>
        <taxon>Ignavibacteriaceae</taxon>
        <taxon>Ignavibacterium</taxon>
    </lineage>
</organism>
<gene>
    <name evidence="10" type="primary">pfkA</name>
    <name evidence="12" type="ORF">ENS31_05340</name>
</gene>
<keyword evidence="9 10" id="KW-0324">Glycolysis</keyword>
<dbReference type="NCBIfam" id="TIGR02483">
    <property type="entry name" value="PFK_mixed"/>
    <property type="match status" value="1"/>
</dbReference>
<keyword evidence="10" id="KW-0547">Nucleotide-binding</keyword>
<feature type="binding site" evidence="10">
    <location>
        <position position="179"/>
    </location>
    <ligand>
        <name>substrate</name>
        <note>ligand shared between dimeric partners</note>
    </ligand>
</feature>
<dbReference type="Gene3D" id="3.40.50.460">
    <property type="entry name" value="Phosphofructokinase domain"/>
    <property type="match status" value="1"/>
</dbReference>
<keyword evidence="7 10" id="KW-0418">Kinase</keyword>
<feature type="binding site" description="in other chain" evidence="10">
    <location>
        <begin position="186"/>
        <end position="188"/>
    </location>
    <ligand>
        <name>substrate</name>
        <note>ligand shared between dimeric partners</note>
    </ligand>
</feature>
<dbReference type="Gene3D" id="3.40.50.450">
    <property type="match status" value="1"/>
</dbReference>
<feature type="domain" description="Phosphofructokinase" evidence="11">
    <location>
        <begin position="9"/>
        <end position="314"/>
    </location>
</feature>
<feature type="binding site" description="in other chain" evidence="10">
    <location>
        <begin position="289"/>
        <end position="292"/>
    </location>
    <ligand>
        <name>substrate</name>
        <note>ligand shared between dimeric partners</note>
    </ligand>
</feature>
<evidence type="ECO:0000256" key="4">
    <source>
        <dbReference type="ARBA" id="ARBA00022490"/>
    </source>
</evidence>
<dbReference type="PANTHER" id="PTHR13697:SF52">
    <property type="entry name" value="ATP-DEPENDENT 6-PHOSPHOFRUCTOKINASE 3"/>
    <property type="match status" value="1"/>
</dbReference>
<comment type="function">
    <text evidence="10">Catalyzes the phosphorylation of D-fructose 6-phosphate to fructose 1,6-bisphosphate by ATP, the first committing step of glycolysis.</text>
</comment>
<dbReference type="NCBIfam" id="NF002872">
    <property type="entry name" value="PRK03202.1"/>
    <property type="match status" value="1"/>
</dbReference>
<keyword evidence="5 10" id="KW-0808">Transferase</keyword>
<comment type="caution">
    <text evidence="10">Lacks conserved residue(s) required for the propagation of feature annotation.</text>
</comment>
<feature type="binding site" description="in other chain" evidence="10">
    <location>
        <begin position="142"/>
        <end position="144"/>
    </location>
    <ligand>
        <name>substrate</name>
        <note>ligand shared between dimeric partners</note>
    </ligand>
</feature>
<feature type="site" description="Important for substrate specificity; cannot use PPi as phosphoryl donor" evidence="10">
    <location>
        <position position="121"/>
    </location>
</feature>
<dbReference type="PROSITE" id="PS00433">
    <property type="entry name" value="PHOSPHOFRUCTOKINASE"/>
    <property type="match status" value="1"/>
</dbReference>
<comment type="subunit">
    <text evidence="10">Homodimer or homotetramer.</text>
</comment>
<evidence type="ECO:0000256" key="2">
    <source>
        <dbReference type="ARBA" id="ARBA00004496"/>
    </source>
</evidence>
<dbReference type="Pfam" id="PF00365">
    <property type="entry name" value="PFK"/>
    <property type="match status" value="1"/>
</dbReference>
<dbReference type="AlphaFoldDB" id="A0A7V2ZJ59"/>
<protein>
    <recommendedName>
        <fullName evidence="10">ATP-dependent 6-phosphofructokinase</fullName>
        <shortName evidence="10">ATP-PFK</shortName>
        <shortName evidence="10">Phosphofructokinase</shortName>
        <ecNumber evidence="10">2.7.1.11</ecNumber>
    </recommendedName>
    <alternativeName>
        <fullName evidence="10">Phosphohexokinase</fullName>
    </alternativeName>
</protein>
<feature type="binding site" evidence="10">
    <location>
        <position position="17"/>
    </location>
    <ligand>
        <name>ATP</name>
        <dbReference type="ChEBI" id="CHEBI:30616"/>
    </ligand>
</feature>
<dbReference type="InterPro" id="IPR022953">
    <property type="entry name" value="ATP_PFK"/>
</dbReference>
<dbReference type="UniPathway" id="UPA00109">
    <property type="reaction ID" value="UER00182"/>
</dbReference>
<evidence type="ECO:0000256" key="10">
    <source>
        <dbReference type="HAMAP-Rule" id="MF_01976"/>
    </source>
</evidence>
<dbReference type="GO" id="GO:0046872">
    <property type="term" value="F:metal ion binding"/>
    <property type="evidence" value="ECO:0007669"/>
    <property type="project" value="UniProtKB-KW"/>
</dbReference>
<dbReference type="GO" id="GO:0006002">
    <property type="term" value="P:fructose 6-phosphate metabolic process"/>
    <property type="evidence" value="ECO:0007669"/>
    <property type="project" value="InterPro"/>
</dbReference>
<dbReference type="GO" id="GO:0048029">
    <property type="term" value="F:monosaccharide binding"/>
    <property type="evidence" value="ECO:0007669"/>
    <property type="project" value="TreeGrafter"/>
</dbReference>
<dbReference type="GO" id="GO:0070095">
    <property type="term" value="F:fructose-6-phosphate binding"/>
    <property type="evidence" value="ECO:0007669"/>
    <property type="project" value="TreeGrafter"/>
</dbReference>